<feature type="region of interest" description="Disordered" evidence="1">
    <location>
        <begin position="352"/>
        <end position="394"/>
    </location>
</feature>
<dbReference type="GO" id="GO:0042273">
    <property type="term" value="P:ribosomal large subunit biogenesis"/>
    <property type="evidence" value="ECO:0007669"/>
    <property type="project" value="TreeGrafter"/>
</dbReference>
<evidence type="ECO:0000256" key="1">
    <source>
        <dbReference type="SAM" id="MobiDB-lite"/>
    </source>
</evidence>
<dbReference type="GO" id="GO:0030687">
    <property type="term" value="C:preribosome, large subunit precursor"/>
    <property type="evidence" value="ECO:0007669"/>
    <property type="project" value="TreeGrafter"/>
</dbReference>
<evidence type="ECO:0000259" key="2">
    <source>
        <dbReference type="Pfam" id="PF12756"/>
    </source>
</evidence>
<feature type="compositionally biased region" description="Polar residues" evidence="1">
    <location>
        <begin position="369"/>
        <end position="385"/>
    </location>
</feature>
<feature type="region of interest" description="Disordered" evidence="1">
    <location>
        <begin position="121"/>
        <end position="205"/>
    </location>
</feature>
<dbReference type="InterPro" id="IPR040025">
    <property type="entry name" value="Znf622/Rei1/Reh1"/>
</dbReference>
<dbReference type="Proteomes" id="UP001465755">
    <property type="component" value="Unassembled WGS sequence"/>
</dbReference>
<evidence type="ECO:0000313" key="4">
    <source>
        <dbReference type="Proteomes" id="UP001465755"/>
    </source>
</evidence>
<evidence type="ECO:0000313" key="3">
    <source>
        <dbReference type="EMBL" id="KAK9805456.1"/>
    </source>
</evidence>
<accession>A0AAW1PAK6</accession>
<dbReference type="PANTHER" id="PTHR13182">
    <property type="entry name" value="ZINC FINGER PROTEIN 622"/>
    <property type="match status" value="1"/>
</dbReference>
<sequence length="394" mass="44464">MQGTEPAPALYCSTSDTHFETKEDLSDHYKSDLHRYNLKRKIAGLPPVTREWFNARKDQLSSSAGAGLQKVWTDPLTKKRFSSENTYQSYVKSKKYQILVQQSGQPPPAPVIALRRLDAGDPKEAPAPKQGEQNGYTVKRLPHQANKEDEQATDEDENGSGWETASDDGSQPGSLPQTNGNAASRLQADAGSAGRDMHTDKDEHLTDPAGLLNYLALKMDHGRMPLYVRGDEPNPKQMASFHGVQRHMIDTGMCKMVYDDNEEEYEEFYDWPEDMDEGDDNMQLVAASSSGQPAQDDYELTVRDAQNGSTKLLGHRDFARYYRQRPRTSDTRASVAANAVVARYRALGIATQETSEQKQEKRKERRTAQKQQRLRLNTELRSNVNRDLPRNVAW</sequence>
<dbReference type="PANTHER" id="PTHR13182:SF8">
    <property type="entry name" value="CYTOPLASMIC 60S SUBUNIT BIOGENESIS FACTOR ZNF622"/>
    <property type="match status" value="1"/>
</dbReference>
<dbReference type="Pfam" id="PF12756">
    <property type="entry name" value="zf-C2H2_2"/>
    <property type="match status" value="1"/>
</dbReference>
<reference evidence="3 4" key="1">
    <citation type="journal article" date="2024" name="Nat. Commun.">
        <title>Phylogenomics reveals the evolutionary origins of lichenization in chlorophyte algae.</title>
        <authorList>
            <person name="Puginier C."/>
            <person name="Libourel C."/>
            <person name="Otte J."/>
            <person name="Skaloud P."/>
            <person name="Haon M."/>
            <person name="Grisel S."/>
            <person name="Petersen M."/>
            <person name="Berrin J.G."/>
            <person name="Delaux P.M."/>
            <person name="Dal Grande F."/>
            <person name="Keller J."/>
        </authorList>
    </citation>
    <scope>NUCLEOTIDE SEQUENCE [LARGE SCALE GENOMIC DNA]</scope>
    <source>
        <strain evidence="3 4">SAG 2036</strain>
    </source>
</reference>
<comment type="caution">
    <text evidence="3">The sequence shown here is derived from an EMBL/GenBank/DDBJ whole genome shotgun (WGS) entry which is preliminary data.</text>
</comment>
<feature type="domain" description="ZN622/Rei1/Reh1 zinc finger C2H2-type" evidence="2">
    <location>
        <begin position="197"/>
        <end position="273"/>
    </location>
</feature>
<organism evidence="3 4">
    <name type="scientific">Symbiochloris irregularis</name>
    <dbReference type="NCBI Taxonomy" id="706552"/>
    <lineage>
        <taxon>Eukaryota</taxon>
        <taxon>Viridiplantae</taxon>
        <taxon>Chlorophyta</taxon>
        <taxon>core chlorophytes</taxon>
        <taxon>Trebouxiophyceae</taxon>
        <taxon>Trebouxiales</taxon>
        <taxon>Trebouxiaceae</taxon>
        <taxon>Symbiochloris</taxon>
    </lineage>
</organism>
<dbReference type="AlphaFoldDB" id="A0AAW1PAK6"/>
<feature type="compositionally biased region" description="Polar residues" evidence="1">
    <location>
        <begin position="161"/>
        <end position="184"/>
    </location>
</feature>
<proteinExistence type="predicted"/>
<gene>
    <name evidence="3" type="ORF">WJX73_008985</name>
</gene>
<name>A0AAW1PAK6_9CHLO</name>
<protein>
    <recommendedName>
        <fullName evidence="2">ZN622/Rei1/Reh1 zinc finger C2H2-type domain-containing protein</fullName>
    </recommendedName>
</protein>
<dbReference type="InterPro" id="IPR041661">
    <property type="entry name" value="ZN622/Rei1/Reh1_Znf-C2H2"/>
</dbReference>
<keyword evidence="4" id="KW-1185">Reference proteome</keyword>
<dbReference type="EMBL" id="JALJOQ010000043">
    <property type="protein sequence ID" value="KAK9805456.1"/>
    <property type="molecule type" value="Genomic_DNA"/>
</dbReference>
<feature type="compositionally biased region" description="Basic and acidic residues" evidence="1">
    <location>
        <begin position="195"/>
        <end position="205"/>
    </location>
</feature>